<feature type="transmembrane region" description="Helical" evidence="1">
    <location>
        <begin position="191"/>
        <end position="210"/>
    </location>
</feature>
<keyword evidence="4" id="KW-1185">Reference proteome</keyword>
<feature type="transmembrane region" description="Helical" evidence="1">
    <location>
        <begin position="152"/>
        <end position="171"/>
    </location>
</feature>
<dbReference type="GO" id="GO:0080120">
    <property type="term" value="P:CAAX-box protein maturation"/>
    <property type="evidence" value="ECO:0007669"/>
    <property type="project" value="UniProtKB-ARBA"/>
</dbReference>
<gene>
    <name evidence="3" type="ORF">Pta02_77240</name>
</gene>
<proteinExistence type="predicted"/>
<keyword evidence="1" id="KW-0472">Membrane</keyword>
<feature type="transmembrane region" description="Helical" evidence="1">
    <location>
        <begin position="60"/>
        <end position="76"/>
    </location>
</feature>
<feature type="domain" description="CAAX prenyl protease 2/Lysostaphin resistance protein A-like" evidence="2">
    <location>
        <begin position="191"/>
        <end position="288"/>
    </location>
</feature>
<dbReference type="Pfam" id="PF02517">
    <property type="entry name" value="Rce1-like"/>
    <property type="match status" value="1"/>
</dbReference>
<accession>A0A8J3T788</accession>
<organism evidence="3 4">
    <name type="scientific">Planobispora takensis</name>
    <dbReference type="NCBI Taxonomy" id="1367882"/>
    <lineage>
        <taxon>Bacteria</taxon>
        <taxon>Bacillati</taxon>
        <taxon>Actinomycetota</taxon>
        <taxon>Actinomycetes</taxon>
        <taxon>Streptosporangiales</taxon>
        <taxon>Streptosporangiaceae</taxon>
        <taxon>Planobispora</taxon>
    </lineage>
</organism>
<evidence type="ECO:0000313" key="3">
    <source>
        <dbReference type="EMBL" id="GII05716.1"/>
    </source>
</evidence>
<protein>
    <recommendedName>
        <fullName evidence="2">CAAX prenyl protease 2/Lysostaphin resistance protein A-like domain-containing protein</fullName>
    </recommendedName>
</protein>
<keyword evidence="1" id="KW-1133">Transmembrane helix</keyword>
<keyword evidence="1" id="KW-0812">Transmembrane</keyword>
<feature type="transmembrane region" description="Helical" evidence="1">
    <location>
        <begin position="21"/>
        <end position="40"/>
    </location>
</feature>
<dbReference type="Proteomes" id="UP000634476">
    <property type="component" value="Unassembled WGS sequence"/>
</dbReference>
<comment type="caution">
    <text evidence="3">The sequence shown here is derived from an EMBL/GenBank/DDBJ whole genome shotgun (WGS) entry which is preliminary data.</text>
</comment>
<dbReference type="RefSeq" id="WP_203879920.1">
    <property type="nucleotide sequence ID" value="NZ_BOOK01000076.1"/>
</dbReference>
<feature type="transmembrane region" description="Helical" evidence="1">
    <location>
        <begin position="275"/>
        <end position="294"/>
    </location>
</feature>
<evidence type="ECO:0000256" key="1">
    <source>
        <dbReference type="SAM" id="Phobius"/>
    </source>
</evidence>
<sequence>MTAGTRPETIIGMVMIGTPGRFSTVMTAGGAAVFVLAYGWFAVTGDGGVSASADAGAAEASPWAAALPALAAMLVARLLPRGTIPPEPLAGLPRSRLVRETGVLLAAALAFTLVTLGRAGELWYPLAKVVFLLVVPLVALRLLRRGEPAARAVPAPVVWLAPLLAAAVWFLPAKVGPLATPLTQELPDPVTLAVSSLVVFLTASMLEEFFYRGWFQSRMEALYGRWPAIFASALLFAAMHANRLGGGAGWVASPVVFQGTFGLMLGYLWSRYRNIWVIVAIHGLSNLVYVDLLLQGR</sequence>
<dbReference type="PANTHER" id="PTHR43592:SF15">
    <property type="entry name" value="CAAX AMINO TERMINAL PROTEASE FAMILY PROTEIN"/>
    <property type="match status" value="1"/>
</dbReference>
<dbReference type="AlphaFoldDB" id="A0A8J3T788"/>
<feature type="transmembrane region" description="Helical" evidence="1">
    <location>
        <begin position="247"/>
        <end position="268"/>
    </location>
</feature>
<dbReference type="EMBL" id="BOOK01000076">
    <property type="protein sequence ID" value="GII05716.1"/>
    <property type="molecule type" value="Genomic_DNA"/>
</dbReference>
<feature type="transmembrane region" description="Helical" evidence="1">
    <location>
        <begin position="97"/>
        <end position="116"/>
    </location>
</feature>
<dbReference type="GO" id="GO:0004175">
    <property type="term" value="F:endopeptidase activity"/>
    <property type="evidence" value="ECO:0007669"/>
    <property type="project" value="UniProtKB-ARBA"/>
</dbReference>
<reference evidence="3" key="1">
    <citation type="submission" date="2021-01" db="EMBL/GenBank/DDBJ databases">
        <title>Whole genome shotgun sequence of Planobispora takensis NBRC 109077.</title>
        <authorList>
            <person name="Komaki H."/>
            <person name="Tamura T."/>
        </authorList>
    </citation>
    <scope>NUCLEOTIDE SEQUENCE</scope>
    <source>
        <strain evidence="3">NBRC 109077</strain>
    </source>
</reference>
<name>A0A8J3T788_9ACTN</name>
<evidence type="ECO:0000313" key="4">
    <source>
        <dbReference type="Proteomes" id="UP000634476"/>
    </source>
</evidence>
<feature type="transmembrane region" description="Helical" evidence="1">
    <location>
        <begin position="122"/>
        <end position="140"/>
    </location>
</feature>
<dbReference type="PANTHER" id="PTHR43592">
    <property type="entry name" value="CAAX AMINO TERMINAL PROTEASE"/>
    <property type="match status" value="1"/>
</dbReference>
<feature type="transmembrane region" description="Helical" evidence="1">
    <location>
        <begin position="222"/>
        <end position="241"/>
    </location>
</feature>
<dbReference type="InterPro" id="IPR003675">
    <property type="entry name" value="Rce1/LyrA-like_dom"/>
</dbReference>
<evidence type="ECO:0000259" key="2">
    <source>
        <dbReference type="Pfam" id="PF02517"/>
    </source>
</evidence>